<protein>
    <submittedName>
        <fullName evidence="1">RSP_7527 family protein</fullName>
    </submittedName>
</protein>
<dbReference type="NCBIfam" id="NF046098">
    <property type="entry name" value="RSP_7527_fam"/>
    <property type="match status" value="1"/>
</dbReference>
<proteinExistence type="predicted"/>
<accession>A0ABW2IUJ7</accession>
<name>A0ABW2IUJ7_9GAMM</name>
<dbReference type="EMBL" id="JBHTBD010000002">
    <property type="protein sequence ID" value="MFC7294884.1"/>
    <property type="molecule type" value="Genomic_DNA"/>
</dbReference>
<sequence>MAKEFSSTPSIAEINEIVELAKKERNQYIAEGISSLISKLGAAFRSLFETAPSKPSPSH</sequence>
<comment type="caution">
    <text evidence="1">The sequence shown here is derived from an EMBL/GenBank/DDBJ whole genome shotgun (WGS) entry which is preliminary data.</text>
</comment>
<dbReference type="Proteomes" id="UP001596506">
    <property type="component" value="Unassembled WGS sequence"/>
</dbReference>
<gene>
    <name evidence="1" type="ORF">ACFQQA_09120</name>
</gene>
<reference evidence="2" key="1">
    <citation type="journal article" date="2019" name="Int. J. Syst. Evol. Microbiol.">
        <title>The Global Catalogue of Microorganisms (GCM) 10K type strain sequencing project: providing services to taxonomists for standard genome sequencing and annotation.</title>
        <authorList>
            <consortium name="The Broad Institute Genomics Platform"/>
            <consortium name="The Broad Institute Genome Sequencing Center for Infectious Disease"/>
            <person name="Wu L."/>
            <person name="Ma J."/>
        </authorList>
    </citation>
    <scope>NUCLEOTIDE SEQUENCE [LARGE SCALE GENOMIC DNA]</scope>
    <source>
        <strain evidence="2">CCUG 60559</strain>
    </source>
</reference>
<keyword evidence="2" id="KW-1185">Reference proteome</keyword>
<organism evidence="1 2">
    <name type="scientific">Marinobacter aromaticivorans</name>
    <dbReference type="NCBI Taxonomy" id="1494078"/>
    <lineage>
        <taxon>Bacteria</taxon>
        <taxon>Pseudomonadati</taxon>
        <taxon>Pseudomonadota</taxon>
        <taxon>Gammaproteobacteria</taxon>
        <taxon>Pseudomonadales</taxon>
        <taxon>Marinobacteraceae</taxon>
        <taxon>Marinobacter</taxon>
    </lineage>
</organism>
<evidence type="ECO:0000313" key="2">
    <source>
        <dbReference type="Proteomes" id="UP001596506"/>
    </source>
</evidence>
<dbReference type="InterPro" id="IPR058227">
    <property type="entry name" value="RSP_7527-like"/>
</dbReference>
<evidence type="ECO:0000313" key="1">
    <source>
        <dbReference type="EMBL" id="MFC7294884.1"/>
    </source>
</evidence>
<dbReference type="RefSeq" id="WP_100687307.1">
    <property type="nucleotide sequence ID" value="NZ_JBHTBD010000002.1"/>
</dbReference>